<keyword evidence="2" id="KW-0472">Membrane</keyword>
<evidence type="ECO:0000313" key="4">
    <source>
        <dbReference type="Proteomes" id="UP000699462"/>
    </source>
</evidence>
<evidence type="ECO:0000313" key="3">
    <source>
        <dbReference type="EMBL" id="KAF8563772.1"/>
    </source>
</evidence>
<keyword evidence="4" id="KW-1185">Reference proteome</keyword>
<name>A0A8T0D8C3_9TREM</name>
<evidence type="ECO:0000256" key="2">
    <source>
        <dbReference type="SAM" id="Phobius"/>
    </source>
</evidence>
<keyword evidence="2" id="KW-1133">Transmembrane helix</keyword>
<dbReference type="Proteomes" id="UP000699462">
    <property type="component" value="Unassembled WGS sequence"/>
</dbReference>
<comment type="caution">
    <text evidence="3">The sequence shown here is derived from an EMBL/GenBank/DDBJ whole genome shotgun (WGS) entry which is preliminary data.</text>
</comment>
<protein>
    <submittedName>
        <fullName evidence="3">Uncharacterized protein</fullName>
    </submittedName>
</protein>
<gene>
    <name evidence="3" type="ORF">P879_11079</name>
</gene>
<dbReference type="OrthoDB" id="10007333at2759"/>
<feature type="transmembrane region" description="Helical" evidence="2">
    <location>
        <begin position="292"/>
        <end position="320"/>
    </location>
</feature>
<organism evidence="3 4">
    <name type="scientific">Paragonimus westermani</name>
    <dbReference type="NCBI Taxonomy" id="34504"/>
    <lineage>
        <taxon>Eukaryota</taxon>
        <taxon>Metazoa</taxon>
        <taxon>Spiralia</taxon>
        <taxon>Lophotrochozoa</taxon>
        <taxon>Platyhelminthes</taxon>
        <taxon>Trematoda</taxon>
        <taxon>Digenea</taxon>
        <taxon>Plagiorchiida</taxon>
        <taxon>Troglotremata</taxon>
        <taxon>Troglotrematidae</taxon>
        <taxon>Paragonimus</taxon>
    </lineage>
</organism>
<dbReference type="EMBL" id="JTDF01010738">
    <property type="protein sequence ID" value="KAF8563772.1"/>
    <property type="molecule type" value="Genomic_DNA"/>
</dbReference>
<keyword evidence="2" id="KW-0812">Transmembrane</keyword>
<sequence length="414" mass="45788">MCTVQKLRRRIDILTEERSDLQTRLEHQTSFVEKLQKENLALTDLLTGAERFNRTRTPCATELPTEIRARLPMNMCSSRLNIPSKDVDDGHCLESELGSPQSSARSITIQSPTDCVPKRELRFSDLENQTVPKLFNSAQLGISLCPPPSEGNPLPLSSTQSGSKNICGNTSKSCVDRPLFLNAPVSMANRKSIAEAPDHLPVGPAPTECGSGQALHLSGASMSPSEYEDFVMPNSDRLCAGDGFDQCGNCLRVSRPSSECTPDKGILFDSLMNNQTKSKQRNHIFAPVPSCLFSYVIPTVVVINSGLVRFIACLLIRLLLMRDSPSSPAMNSTELISTWCHNHRAFPQACSTAHKDTTQPFRLASDDEEEDTNVYCLAAKFLANEQEHSLRLETQIDIHLEELRRQLEHSSSTT</sequence>
<feature type="region of interest" description="Disordered" evidence="1">
    <location>
        <begin position="91"/>
        <end position="111"/>
    </location>
</feature>
<proteinExistence type="predicted"/>
<reference evidence="3 4" key="1">
    <citation type="submission" date="2019-07" db="EMBL/GenBank/DDBJ databases">
        <title>Annotation for the trematode Paragonimus westermani.</title>
        <authorList>
            <person name="Choi Y.-J."/>
        </authorList>
    </citation>
    <scope>NUCLEOTIDE SEQUENCE [LARGE SCALE GENOMIC DNA]</scope>
    <source>
        <strain evidence="3">180907_Pwestermani</strain>
    </source>
</reference>
<evidence type="ECO:0000256" key="1">
    <source>
        <dbReference type="SAM" id="MobiDB-lite"/>
    </source>
</evidence>
<feature type="compositionally biased region" description="Polar residues" evidence="1">
    <location>
        <begin position="98"/>
        <end position="111"/>
    </location>
</feature>
<dbReference type="AlphaFoldDB" id="A0A8T0D8C3"/>
<accession>A0A8T0D8C3</accession>